<proteinExistence type="predicted"/>
<feature type="region of interest" description="Disordered" evidence="1">
    <location>
        <begin position="13"/>
        <end position="33"/>
    </location>
</feature>
<sequence>MVAKLVSEEHFPIGFNHRDGDSDGDGNDTPSASNRFKLEDILYYVIRARIDGGDNINDNGLQEQKQEEEDLRDMLDDCMDMMTSFLLENIEYVIDAIDGASHFLKRWDINSIRSCKEDNTAHDDYTGYGYGGAQDSNNMEDMNVIHRTVKDVIHLSSLVVGIMELFRGDLGVPWTMSIASRTEDLLGAFANFVALYCTHSFLVGVEEVGGRGASTTIASSEKVLFQLYSCVHIVDNACRGDSSRNLASYQCSIEGGGKRRRIGNDSGKVAQCLDFAAIIAMLRMFHSSRNELGRNKDFTKSLLDNELINVKSYIMEAFRNRQVKIANDGCNGDDNYGTGKEFAYHAGQKRAAYEASNIIQACALSDLVLPRGMDPRGENYDLAMLSSLVSPLFNIDHSTPNEGNISHQVSSSKLLIPINPWNALVARKLSLILQVTDGPAEHEGLPIKVVSTDSTSTSSVSDLRSDSTSTGCERSGELDVVHNSGDEQCLIHRKLLDAYMTSIPPLLNMD</sequence>
<gene>
    <name evidence="2" type="ORF">CDEB00056_LOCUS9119</name>
</gene>
<dbReference type="EMBL" id="HBIO01011716">
    <property type="protein sequence ID" value="CAE0464278.1"/>
    <property type="molecule type" value="Transcribed_RNA"/>
</dbReference>
<dbReference type="AlphaFoldDB" id="A0A7S3V8Q7"/>
<evidence type="ECO:0000313" key="2">
    <source>
        <dbReference type="EMBL" id="CAE0464278.1"/>
    </source>
</evidence>
<reference evidence="2" key="1">
    <citation type="submission" date="2021-01" db="EMBL/GenBank/DDBJ databases">
        <authorList>
            <person name="Corre E."/>
            <person name="Pelletier E."/>
            <person name="Niang G."/>
            <person name="Scheremetjew M."/>
            <person name="Finn R."/>
            <person name="Kale V."/>
            <person name="Holt S."/>
            <person name="Cochrane G."/>
            <person name="Meng A."/>
            <person name="Brown T."/>
            <person name="Cohen L."/>
        </authorList>
    </citation>
    <scope>NUCLEOTIDE SEQUENCE</scope>
    <source>
        <strain evidence="2">MM31A-1</strain>
    </source>
</reference>
<organism evidence="2">
    <name type="scientific">Chaetoceros debilis</name>
    <dbReference type="NCBI Taxonomy" id="122233"/>
    <lineage>
        <taxon>Eukaryota</taxon>
        <taxon>Sar</taxon>
        <taxon>Stramenopiles</taxon>
        <taxon>Ochrophyta</taxon>
        <taxon>Bacillariophyta</taxon>
        <taxon>Coscinodiscophyceae</taxon>
        <taxon>Chaetocerotophycidae</taxon>
        <taxon>Chaetocerotales</taxon>
        <taxon>Chaetocerotaceae</taxon>
        <taxon>Chaetoceros</taxon>
    </lineage>
</organism>
<protein>
    <submittedName>
        <fullName evidence="2">Uncharacterized protein</fullName>
    </submittedName>
</protein>
<evidence type="ECO:0000256" key="1">
    <source>
        <dbReference type="SAM" id="MobiDB-lite"/>
    </source>
</evidence>
<name>A0A7S3V8Q7_9STRA</name>
<accession>A0A7S3V8Q7</accession>